<dbReference type="InterPro" id="IPR011598">
    <property type="entry name" value="bHLH_dom"/>
</dbReference>
<feature type="region of interest" description="Disordered" evidence="6">
    <location>
        <begin position="1"/>
        <end position="32"/>
    </location>
</feature>
<evidence type="ECO:0000256" key="4">
    <source>
        <dbReference type="ARBA" id="ARBA00023163"/>
    </source>
</evidence>
<dbReference type="PANTHER" id="PTHR33124">
    <property type="entry name" value="TRANSCRIPTION FACTOR IBH1-LIKE 1"/>
    <property type="match status" value="1"/>
</dbReference>
<accession>A0A7I8L6Z2</accession>
<dbReference type="Pfam" id="PF26576">
    <property type="entry name" value="IBH1_N"/>
    <property type="match status" value="1"/>
</dbReference>
<organism evidence="9 10">
    <name type="scientific">Spirodela intermedia</name>
    <name type="common">Intermediate duckweed</name>
    <dbReference type="NCBI Taxonomy" id="51605"/>
    <lineage>
        <taxon>Eukaryota</taxon>
        <taxon>Viridiplantae</taxon>
        <taxon>Streptophyta</taxon>
        <taxon>Embryophyta</taxon>
        <taxon>Tracheophyta</taxon>
        <taxon>Spermatophyta</taxon>
        <taxon>Magnoliopsida</taxon>
        <taxon>Liliopsida</taxon>
        <taxon>Araceae</taxon>
        <taxon>Lemnoideae</taxon>
        <taxon>Spirodela</taxon>
    </lineage>
</organism>
<dbReference type="EMBL" id="LR746275">
    <property type="protein sequence ID" value="CAA7405801.1"/>
    <property type="molecule type" value="Genomic_DNA"/>
</dbReference>
<dbReference type="InterPro" id="IPR044549">
    <property type="entry name" value="bHLH_AtIBH1-like"/>
</dbReference>
<keyword evidence="5" id="KW-0539">Nucleus</keyword>
<evidence type="ECO:0000313" key="8">
    <source>
        <dbReference type="EMBL" id="CAA2629648.1"/>
    </source>
</evidence>
<dbReference type="InterPro" id="IPR059002">
    <property type="entry name" value="IBH1_N"/>
</dbReference>
<evidence type="ECO:0000313" key="9">
    <source>
        <dbReference type="EMBL" id="CAA7405801.1"/>
    </source>
</evidence>
<keyword evidence="3" id="KW-0805">Transcription regulation</keyword>
<feature type="compositionally biased region" description="Polar residues" evidence="6">
    <location>
        <begin position="21"/>
        <end position="32"/>
    </location>
</feature>
<dbReference type="EMBL" id="LR743599">
    <property type="protein sequence ID" value="CAA2629648.1"/>
    <property type="molecule type" value="Genomic_DNA"/>
</dbReference>
<dbReference type="PROSITE" id="PS50888">
    <property type="entry name" value="BHLH"/>
    <property type="match status" value="1"/>
</dbReference>
<dbReference type="GO" id="GO:0005634">
    <property type="term" value="C:nucleus"/>
    <property type="evidence" value="ECO:0007669"/>
    <property type="project" value="UniProtKB-SubCell"/>
</dbReference>
<dbReference type="GO" id="GO:0006355">
    <property type="term" value="P:regulation of DNA-templated transcription"/>
    <property type="evidence" value="ECO:0007669"/>
    <property type="project" value="InterPro"/>
</dbReference>
<dbReference type="OrthoDB" id="1647165at2759"/>
<comment type="similarity">
    <text evidence="2">Belongs to the bHLH protein family.</text>
</comment>
<dbReference type="CDD" id="cd11444">
    <property type="entry name" value="bHLH_AtIBH1_like"/>
    <property type="match status" value="1"/>
</dbReference>
<dbReference type="GO" id="GO:0000976">
    <property type="term" value="F:transcription cis-regulatory region binding"/>
    <property type="evidence" value="ECO:0007669"/>
    <property type="project" value="UniProtKB-ARBA"/>
</dbReference>
<keyword evidence="10" id="KW-1185">Reference proteome</keyword>
<feature type="domain" description="BHLH" evidence="7">
    <location>
        <begin position="98"/>
        <end position="147"/>
    </location>
</feature>
<dbReference type="AlphaFoldDB" id="A0A7I8L6Z2"/>
<evidence type="ECO:0000256" key="3">
    <source>
        <dbReference type="ARBA" id="ARBA00023015"/>
    </source>
</evidence>
<evidence type="ECO:0000256" key="5">
    <source>
        <dbReference type="ARBA" id="ARBA00023242"/>
    </source>
</evidence>
<dbReference type="InterPro" id="IPR036638">
    <property type="entry name" value="HLH_DNA-bd_sf"/>
</dbReference>
<dbReference type="PANTHER" id="PTHR33124:SF12">
    <property type="entry name" value="TRANSCRIPTION FACTOR BHLH148"/>
    <property type="match status" value="1"/>
</dbReference>
<comment type="subcellular location">
    <subcellularLocation>
        <location evidence="1">Nucleus</location>
    </subcellularLocation>
</comment>
<evidence type="ECO:0000256" key="6">
    <source>
        <dbReference type="SAM" id="MobiDB-lite"/>
    </source>
</evidence>
<evidence type="ECO:0000313" key="10">
    <source>
        <dbReference type="Proteomes" id="UP000663760"/>
    </source>
</evidence>
<proteinExistence type="inferred from homology"/>
<dbReference type="InterPro" id="IPR044660">
    <property type="entry name" value="IBH1-like"/>
</dbReference>
<sequence length="170" mass="18796">MEGLSKQAPGEGKQKRRRSLAQPSPSRWRSPVQQLSYTTDLVCALRRVRRVSSPSLAATRAVREAADRILAAAARGRSRWSRSILSTRRRSLKLLRRRRRGPLSASSRGPPATLERKVKMLGRLVPGCRKLPLAALLKEASDYVAALEMQVQAMAALAQTLSTTPQDRSS</sequence>
<reference evidence="9" key="1">
    <citation type="submission" date="2020-02" db="EMBL/GenBank/DDBJ databases">
        <authorList>
            <person name="Scholz U."/>
            <person name="Mascher M."/>
            <person name="Fiebig A."/>
        </authorList>
    </citation>
    <scope>NUCLEOTIDE SEQUENCE</scope>
</reference>
<evidence type="ECO:0000259" key="7">
    <source>
        <dbReference type="PROSITE" id="PS50888"/>
    </source>
</evidence>
<gene>
    <name evidence="8" type="ORF">SI7747_12015286</name>
    <name evidence="9" type="ORF">SI8410_12016479</name>
</gene>
<protein>
    <recommendedName>
        <fullName evidence="7">BHLH domain-containing protein</fullName>
    </recommendedName>
</protein>
<name>A0A7I8L6Z2_SPIIN</name>
<evidence type="ECO:0000256" key="2">
    <source>
        <dbReference type="ARBA" id="ARBA00005510"/>
    </source>
</evidence>
<keyword evidence="4" id="KW-0804">Transcription</keyword>
<dbReference type="GO" id="GO:0046983">
    <property type="term" value="F:protein dimerization activity"/>
    <property type="evidence" value="ECO:0007669"/>
    <property type="project" value="InterPro"/>
</dbReference>
<dbReference type="SUPFAM" id="SSF47459">
    <property type="entry name" value="HLH, helix-loop-helix DNA-binding domain"/>
    <property type="match status" value="1"/>
</dbReference>
<dbReference type="Proteomes" id="UP000663760">
    <property type="component" value="Chromosome 12"/>
</dbReference>
<evidence type="ECO:0000256" key="1">
    <source>
        <dbReference type="ARBA" id="ARBA00004123"/>
    </source>
</evidence>